<dbReference type="AlphaFoldDB" id="A0A1H1XSY7"/>
<dbReference type="EMBL" id="LT629736">
    <property type="protein sequence ID" value="SDT11866.1"/>
    <property type="molecule type" value="Genomic_DNA"/>
</dbReference>
<dbReference type="Proteomes" id="UP000243207">
    <property type="component" value="Chromosome I"/>
</dbReference>
<gene>
    <name evidence="2" type="ORF">SAMN05216421_2940</name>
</gene>
<keyword evidence="1" id="KW-0732">Signal</keyword>
<evidence type="ECO:0000256" key="1">
    <source>
        <dbReference type="SAM" id="SignalP"/>
    </source>
</evidence>
<reference evidence="3" key="1">
    <citation type="submission" date="2016-10" db="EMBL/GenBank/DDBJ databases">
        <authorList>
            <person name="Varghese N."/>
            <person name="Submissions S."/>
        </authorList>
    </citation>
    <scope>NUCLEOTIDE SEQUENCE [LARGE SCALE GENOMIC DNA]</scope>
    <source>
        <strain evidence="3">NRRL B-51270</strain>
    </source>
</reference>
<protein>
    <recommendedName>
        <fullName evidence="4">NADH:ubiquinone oxidoreductase</fullName>
    </recommendedName>
</protein>
<evidence type="ECO:0000313" key="2">
    <source>
        <dbReference type="EMBL" id="SDT11866.1"/>
    </source>
</evidence>
<accession>A0A1H1XSY7</accession>
<keyword evidence="3" id="KW-1185">Reference proteome</keyword>
<proteinExistence type="predicted"/>
<feature type="signal peptide" evidence="1">
    <location>
        <begin position="1"/>
        <end position="20"/>
    </location>
</feature>
<organism evidence="2 3">
    <name type="scientific">Halopseudomonas xinjiangensis</name>
    <dbReference type="NCBI Taxonomy" id="487184"/>
    <lineage>
        <taxon>Bacteria</taxon>
        <taxon>Pseudomonadati</taxon>
        <taxon>Pseudomonadota</taxon>
        <taxon>Gammaproteobacteria</taxon>
        <taxon>Pseudomonadales</taxon>
        <taxon>Pseudomonadaceae</taxon>
        <taxon>Halopseudomonas</taxon>
    </lineage>
</organism>
<name>A0A1H1XSY7_9GAMM</name>
<dbReference type="STRING" id="487184.SAMN05216421_2940"/>
<feature type="chain" id="PRO_5009265838" description="NADH:ubiquinone oxidoreductase" evidence="1">
    <location>
        <begin position="21"/>
        <end position="122"/>
    </location>
</feature>
<evidence type="ECO:0008006" key="4">
    <source>
        <dbReference type="Google" id="ProtNLM"/>
    </source>
</evidence>
<evidence type="ECO:0000313" key="3">
    <source>
        <dbReference type="Proteomes" id="UP000243207"/>
    </source>
</evidence>
<dbReference type="RefSeq" id="WP_093396244.1">
    <property type="nucleotide sequence ID" value="NZ_LT629736.1"/>
</dbReference>
<sequence>MTTRRFTLPCLLLAVCPALASAEACLIESNDDGLPIRMCQQNISIPPHLFESSFCQPEIPQRTFHVSMVDACPTEAYGICEGSRTEGVAYQQSIHYYSEPDDAPVLRAYCEKISQGVWRFPD</sequence>
<dbReference type="OrthoDB" id="7013721at2"/>